<proteinExistence type="predicted"/>
<comment type="caution">
    <text evidence="1">The sequence shown here is derived from an EMBL/GenBank/DDBJ whole genome shotgun (WGS) entry which is preliminary data.</text>
</comment>
<dbReference type="AlphaFoldDB" id="G9WG19"/>
<dbReference type="HOGENOM" id="CLU_2992268_0_0_9"/>
<evidence type="ECO:0000313" key="1">
    <source>
        <dbReference type="EMBL" id="EHN59597.1"/>
    </source>
</evidence>
<reference evidence="1 2" key="1">
    <citation type="journal article" date="2012" name="PLoS ONE">
        <title>Functional divergence in the genus oenococcus as predicted by genome sequencing of the newly-described species, Oenococcus kitaharae.</title>
        <authorList>
            <person name="Borneman A.R."/>
            <person name="McCarthy J.M."/>
            <person name="Chambers P.J."/>
            <person name="Bartowsky E.J."/>
        </authorList>
    </citation>
    <scope>NUCLEOTIDE SEQUENCE [LARGE SCALE GENOMIC DNA]</scope>
    <source>
        <strain evidence="2">DSM17330</strain>
    </source>
</reference>
<dbReference type="EMBL" id="AFVZ01000001">
    <property type="protein sequence ID" value="EHN59597.1"/>
    <property type="molecule type" value="Genomic_DNA"/>
</dbReference>
<protein>
    <submittedName>
        <fullName evidence="1">Uncharacterized protein</fullName>
    </submittedName>
</protein>
<accession>G9WG19</accession>
<dbReference type="PATRIC" id="fig|1045004.4.peg.1490"/>
<dbReference type="Proteomes" id="UP000004959">
    <property type="component" value="Chromosome"/>
</dbReference>
<keyword evidence="2" id="KW-1185">Reference proteome</keyword>
<sequence length="57" mass="6839">MVFIQLGPNLNSFDSNAMDYHAQNTKKRVRFTWILNQIRLCFNLSIKYLYNLLKTKN</sequence>
<evidence type="ECO:0000313" key="2">
    <source>
        <dbReference type="Proteomes" id="UP000004959"/>
    </source>
</evidence>
<organism evidence="1 2">
    <name type="scientific">Oenococcus kitaharae DSM 17330</name>
    <dbReference type="NCBI Taxonomy" id="1045004"/>
    <lineage>
        <taxon>Bacteria</taxon>
        <taxon>Bacillati</taxon>
        <taxon>Bacillota</taxon>
        <taxon>Bacilli</taxon>
        <taxon>Lactobacillales</taxon>
        <taxon>Lactobacillaceae</taxon>
        <taxon>Oenococcus</taxon>
    </lineage>
</organism>
<gene>
    <name evidence="1" type="ORF">OKIT_1516</name>
</gene>
<name>G9WG19_9LACO</name>